<evidence type="ECO:0000313" key="1">
    <source>
        <dbReference type="EMBL" id="VFJ88432.1"/>
    </source>
</evidence>
<sequence>MKILEKAMEDKPELENWNGEKKLLVSTEAAGLKCPLKTKRSNS</sequence>
<accession>A0A450U8X3</accession>
<evidence type="ECO:0000313" key="2">
    <source>
        <dbReference type="EMBL" id="VFJ91533.1"/>
    </source>
</evidence>
<dbReference type="AlphaFoldDB" id="A0A450U8X3"/>
<dbReference type="EMBL" id="CAADFF010000010">
    <property type="protein sequence ID" value="VFJ88432.1"/>
    <property type="molecule type" value="Genomic_DNA"/>
</dbReference>
<protein>
    <submittedName>
        <fullName evidence="1">Uncharacterized protein</fullName>
    </submittedName>
</protein>
<gene>
    <name evidence="2" type="ORF">BECKLFY1418A_GA0070994_101636</name>
    <name evidence="1" type="ORF">BECKLFY1418B_GA0070995_101022</name>
</gene>
<name>A0A450U8X3_9GAMM</name>
<organism evidence="1">
    <name type="scientific">Candidatus Kentrum sp. LFY</name>
    <dbReference type="NCBI Taxonomy" id="2126342"/>
    <lineage>
        <taxon>Bacteria</taxon>
        <taxon>Pseudomonadati</taxon>
        <taxon>Pseudomonadota</taxon>
        <taxon>Gammaproteobacteria</taxon>
        <taxon>Candidatus Kentrum</taxon>
    </lineage>
</organism>
<reference evidence="1" key="1">
    <citation type="submission" date="2019-02" db="EMBL/GenBank/DDBJ databases">
        <authorList>
            <person name="Gruber-Vodicka R. H."/>
            <person name="Seah K. B. B."/>
        </authorList>
    </citation>
    <scope>NUCLEOTIDE SEQUENCE</scope>
    <source>
        <strain evidence="2">BECK_M6</strain>
        <strain evidence="1">BECK_M7</strain>
    </source>
</reference>
<proteinExistence type="predicted"/>
<dbReference type="EMBL" id="CAADFH010000016">
    <property type="protein sequence ID" value="VFJ91533.1"/>
    <property type="molecule type" value="Genomic_DNA"/>
</dbReference>